<gene>
    <name evidence="1" type="ORF">AHMF7605_03420</name>
</gene>
<proteinExistence type="predicted"/>
<evidence type="ECO:0000313" key="1">
    <source>
        <dbReference type="EMBL" id="PSR52641.1"/>
    </source>
</evidence>
<dbReference type="AlphaFoldDB" id="A0A2T2YAS8"/>
<reference evidence="1 2" key="1">
    <citation type="submission" date="2018-03" db="EMBL/GenBank/DDBJ databases">
        <title>Adhaeribacter sp. HMF7605 Genome sequencing and assembly.</title>
        <authorList>
            <person name="Kang H."/>
            <person name="Kang J."/>
            <person name="Cha I."/>
            <person name="Kim H."/>
            <person name="Joh K."/>
        </authorList>
    </citation>
    <scope>NUCLEOTIDE SEQUENCE [LARGE SCALE GENOMIC DNA]</scope>
    <source>
        <strain evidence="1 2">HMF7605</strain>
    </source>
</reference>
<sequence>MNNLALELIEEAYKNKSTFLNLGNCNLTYVPEEIIKLKDTLEHLSLGPYWYLDEKRINSTNNLNGSESYLKYFSVKERTENSQCLNNFANNDSNLLSLLELKKLSKLSIAGWAVVKAG</sequence>
<protein>
    <submittedName>
        <fullName evidence="1">Uncharacterized protein</fullName>
    </submittedName>
</protein>
<keyword evidence="2" id="KW-1185">Reference proteome</keyword>
<evidence type="ECO:0000313" key="2">
    <source>
        <dbReference type="Proteomes" id="UP000240357"/>
    </source>
</evidence>
<name>A0A2T2YAS8_9BACT</name>
<dbReference type="EMBL" id="PYFT01000001">
    <property type="protein sequence ID" value="PSR52641.1"/>
    <property type="molecule type" value="Genomic_DNA"/>
</dbReference>
<dbReference type="Proteomes" id="UP000240357">
    <property type="component" value="Unassembled WGS sequence"/>
</dbReference>
<accession>A0A2T2YAS8</accession>
<organism evidence="1 2">
    <name type="scientific">Adhaeribacter arboris</name>
    <dbReference type="NCBI Taxonomy" id="2072846"/>
    <lineage>
        <taxon>Bacteria</taxon>
        <taxon>Pseudomonadati</taxon>
        <taxon>Bacteroidota</taxon>
        <taxon>Cytophagia</taxon>
        <taxon>Cytophagales</taxon>
        <taxon>Hymenobacteraceae</taxon>
        <taxon>Adhaeribacter</taxon>
    </lineage>
</organism>
<comment type="caution">
    <text evidence="1">The sequence shown here is derived from an EMBL/GenBank/DDBJ whole genome shotgun (WGS) entry which is preliminary data.</text>
</comment>